<evidence type="ECO:0000313" key="1">
    <source>
        <dbReference type="EMBL" id="STM15311.1"/>
    </source>
</evidence>
<dbReference type="InterPro" id="IPR019226">
    <property type="entry name" value="DUF2158"/>
</dbReference>
<sequence>MSFMVSEEVTVKEGGPRMIVTGYSSGMVECRWYDGYGVKREAFHETELVPGEGVVLRKKFERVSLTPGRITSGLVCQCLQ</sequence>
<dbReference type="AlphaFoldDB" id="A0A377D3D9"/>
<dbReference type="Proteomes" id="UP000254174">
    <property type="component" value="Unassembled WGS sequence"/>
</dbReference>
<accession>A0A377D3D9</accession>
<reference evidence="1 2" key="1">
    <citation type="submission" date="2018-06" db="EMBL/GenBank/DDBJ databases">
        <authorList>
            <consortium name="Pathogen Informatics"/>
            <person name="Doyle S."/>
        </authorList>
    </citation>
    <scope>NUCLEOTIDE SEQUENCE [LARGE SCALE GENOMIC DNA]</scope>
    <source>
        <strain evidence="1 2">NCTC7922</strain>
    </source>
</reference>
<dbReference type="EMBL" id="UGFC01000006">
    <property type="protein sequence ID" value="STM15311.1"/>
    <property type="molecule type" value="Genomic_DNA"/>
</dbReference>
<gene>
    <name evidence="1" type="ORF">NCTC7922_01744</name>
</gene>
<name>A0A377D3D9_ECOLX</name>
<organism evidence="1 2">
    <name type="scientific">Escherichia coli</name>
    <dbReference type="NCBI Taxonomy" id="562"/>
    <lineage>
        <taxon>Bacteria</taxon>
        <taxon>Pseudomonadati</taxon>
        <taxon>Pseudomonadota</taxon>
        <taxon>Gammaproteobacteria</taxon>
        <taxon>Enterobacterales</taxon>
        <taxon>Enterobacteriaceae</taxon>
        <taxon>Escherichia</taxon>
    </lineage>
</organism>
<proteinExistence type="predicted"/>
<protein>
    <submittedName>
        <fullName evidence="1">Putative small protein</fullName>
    </submittedName>
</protein>
<dbReference type="Pfam" id="PF09926">
    <property type="entry name" value="DUF2158"/>
    <property type="match status" value="1"/>
</dbReference>
<evidence type="ECO:0000313" key="2">
    <source>
        <dbReference type="Proteomes" id="UP000254174"/>
    </source>
</evidence>